<feature type="region of interest" description="Disordered" evidence="1">
    <location>
        <begin position="1"/>
        <end position="23"/>
    </location>
</feature>
<dbReference type="RefSeq" id="XP_033652357.1">
    <property type="nucleotide sequence ID" value="XM_033794917.1"/>
</dbReference>
<feature type="domain" description="DUF6594" evidence="3">
    <location>
        <begin position="40"/>
        <end position="191"/>
    </location>
</feature>
<sequence>DHEEEGDEEEESDSDDEDHRPDLARTTVVGYELLADKLTGVAKSDASAAQEHDRIVPMYRKFEQLNHRVLLHLQDEIAELEEELRCTDECIAQCLPRNEAGQVYPASRRGDARYGGELQYKRTELLGRIYLKLGQYNQALSSFSSMLKNLDTASPADIQTYRTWLQRHCPIDSNEARFLECKDDLVAISRPHGSASGTGGGGGVSPHQRAAVGLPLIAVFPLMAFAIVPGLLARLFILTVIGAAEVFVVTSSELMGLMTVREWFVCASM</sequence>
<organism evidence="4 5">
    <name type="scientific">Westerdykella ornata</name>
    <dbReference type="NCBI Taxonomy" id="318751"/>
    <lineage>
        <taxon>Eukaryota</taxon>
        <taxon>Fungi</taxon>
        <taxon>Dikarya</taxon>
        <taxon>Ascomycota</taxon>
        <taxon>Pezizomycotina</taxon>
        <taxon>Dothideomycetes</taxon>
        <taxon>Pleosporomycetidae</taxon>
        <taxon>Pleosporales</taxon>
        <taxon>Sporormiaceae</taxon>
        <taxon>Westerdykella</taxon>
    </lineage>
</organism>
<dbReference type="AlphaFoldDB" id="A0A6A6JFP9"/>
<dbReference type="OrthoDB" id="5416037at2759"/>
<evidence type="ECO:0000256" key="1">
    <source>
        <dbReference type="SAM" id="MobiDB-lite"/>
    </source>
</evidence>
<dbReference type="InterPro" id="IPR046529">
    <property type="entry name" value="DUF6594"/>
</dbReference>
<evidence type="ECO:0000313" key="5">
    <source>
        <dbReference type="Proteomes" id="UP000800097"/>
    </source>
</evidence>
<dbReference type="GeneID" id="54548092"/>
<name>A0A6A6JFP9_WESOR</name>
<dbReference type="PANTHER" id="PTHR34502">
    <property type="entry name" value="DUF6594 DOMAIN-CONTAINING PROTEIN-RELATED"/>
    <property type="match status" value="1"/>
</dbReference>
<feature type="non-terminal residue" evidence="4">
    <location>
        <position position="269"/>
    </location>
</feature>
<feature type="compositionally biased region" description="Acidic residues" evidence="1">
    <location>
        <begin position="1"/>
        <end position="16"/>
    </location>
</feature>
<proteinExistence type="predicted"/>
<feature type="non-terminal residue" evidence="4">
    <location>
        <position position="1"/>
    </location>
</feature>
<evidence type="ECO:0000313" key="4">
    <source>
        <dbReference type="EMBL" id="KAF2274818.1"/>
    </source>
</evidence>
<keyword evidence="2" id="KW-0812">Transmembrane</keyword>
<protein>
    <recommendedName>
        <fullName evidence="3">DUF6594 domain-containing protein</fullName>
    </recommendedName>
</protein>
<keyword evidence="2" id="KW-0472">Membrane</keyword>
<feature type="transmembrane region" description="Helical" evidence="2">
    <location>
        <begin position="235"/>
        <end position="260"/>
    </location>
</feature>
<dbReference type="Pfam" id="PF20237">
    <property type="entry name" value="DUF6594"/>
    <property type="match status" value="1"/>
</dbReference>
<feature type="transmembrane region" description="Helical" evidence="2">
    <location>
        <begin position="210"/>
        <end position="229"/>
    </location>
</feature>
<gene>
    <name evidence="4" type="ORF">EI97DRAFT_357479</name>
</gene>
<evidence type="ECO:0000259" key="3">
    <source>
        <dbReference type="Pfam" id="PF20237"/>
    </source>
</evidence>
<dbReference type="Proteomes" id="UP000800097">
    <property type="component" value="Unassembled WGS sequence"/>
</dbReference>
<evidence type="ECO:0000256" key="2">
    <source>
        <dbReference type="SAM" id="Phobius"/>
    </source>
</evidence>
<keyword evidence="5" id="KW-1185">Reference proteome</keyword>
<reference evidence="4" key="1">
    <citation type="journal article" date="2020" name="Stud. Mycol.">
        <title>101 Dothideomycetes genomes: a test case for predicting lifestyles and emergence of pathogens.</title>
        <authorList>
            <person name="Haridas S."/>
            <person name="Albert R."/>
            <person name="Binder M."/>
            <person name="Bloem J."/>
            <person name="Labutti K."/>
            <person name="Salamov A."/>
            <person name="Andreopoulos B."/>
            <person name="Baker S."/>
            <person name="Barry K."/>
            <person name="Bills G."/>
            <person name="Bluhm B."/>
            <person name="Cannon C."/>
            <person name="Castanera R."/>
            <person name="Culley D."/>
            <person name="Daum C."/>
            <person name="Ezra D."/>
            <person name="Gonzalez J."/>
            <person name="Henrissat B."/>
            <person name="Kuo A."/>
            <person name="Liang C."/>
            <person name="Lipzen A."/>
            <person name="Lutzoni F."/>
            <person name="Magnuson J."/>
            <person name="Mondo S."/>
            <person name="Nolan M."/>
            <person name="Ohm R."/>
            <person name="Pangilinan J."/>
            <person name="Park H.-J."/>
            <person name="Ramirez L."/>
            <person name="Alfaro M."/>
            <person name="Sun H."/>
            <person name="Tritt A."/>
            <person name="Yoshinaga Y."/>
            <person name="Zwiers L.-H."/>
            <person name="Turgeon B."/>
            <person name="Goodwin S."/>
            <person name="Spatafora J."/>
            <person name="Crous P."/>
            <person name="Grigoriev I."/>
        </authorList>
    </citation>
    <scope>NUCLEOTIDE SEQUENCE</scope>
    <source>
        <strain evidence="4">CBS 379.55</strain>
    </source>
</reference>
<dbReference type="EMBL" id="ML986500">
    <property type="protein sequence ID" value="KAF2274818.1"/>
    <property type="molecule type" value="Genomic_DNA"/>
</dbReference>
<dbReference type="PANTHER" id="PTHR34502:SF6">
    <property type="entry name" value="DUF6594 DOMAIN-CONTAINING PROTEIN"/>
    <property type="match status" value="1"/>
</dbReference>
<keyword evidence="2" id="KW-1133">Transmembrane helix</keyword>
<accession>A0A6A6JFP9</accession>